<accession>A0A0A2E4X0</accession>
<reference evidence="1 2" key="1">
    <citation type="submission" date="2014-09" db="EMBL/GenBank/DDBJ databases">
        <title>Draft Genome Sequence of Porphyromonas macacae COT-192_OH2859.</title>
        <authorList>
            <person name="Wallis C."/>
            <person name="Deusch O."/>
            <person name="O'Flynn C."/>
            <person name="Davis I."/>
            <person name="Horsfall A."/>
            <person name="Kirkwood N."/>
            <person name="Harris S."/>
            <person name="Eisen J.A."/>
            <person name="Coil D.A."/>
            <person name="Darling A.E."/>
            <person name="Jospin G."/>
            <person name="Alexiev A."/>
        </authorList>
    </citation>
    <scope>NUCLEOTIDE SEQUENCE [LARGE SCALE GENOMIC DNA]</scope>
    <source>
        <strain evidence="2">COT-192 OH2859</strain>
    </source>
</reference>
<dbReference type="SUPFAM" id="SSF55909">
    <property type="entry name" value="Pentein"/>
    <property type="match status" value="1"/>
</dbReference>
<sequence>MNRQNCNTVLMIEPIAFGFNKETSVNNHFQTNPNKKNSIIQGEALFQFNQFVKLLKDNFINVITIKDTKYPFTPDSIFPNNWISFHEGTIVIYPMFAKNRRHERRSDIIFFLKEKGYLIEQIIDYSIWENENRYLEGTGSMVLDREKKIAYATISDRTDKMIFEIFCKDFKYEPIIFHAYHEINGVKKPVYHTNVMMSIGCEYAIICLEAITCVKERKRVIDALSDKELIEISASQMINFAGNVLQLENLKGEKLLVMSKNAYNSLDTLQIHSLKEFNKIITPSIETIEKHGGGGVRCMLAEVF</sequence>
<dbReference type="EMBL" id="JRFA01000017">
    <property type="protein sequence ID" value="KGN73938.1"/>
    <property type="molecule type" value="Genomic_DNA"/>
</dbReference>
<dbReference type="PANTHER" id="PTHR43224:SF1">
    <property type="entry name" value="AMIDINOTRANSFERASE"/>
    <property type="match status" value="1"/>
</dbReference>
<keyword evidence="1" id="KW-0808">Transferase</keyword>
<dbReference type="Gene3D" id="3.75.10.10">
    <property type="entry name" value="L-arginine/glycine Amidinotransferase, Chain A"/>
    <property type="match status" value="1"/>
</dbReference>
<dbReference type="PIRSF" id="PIRSF028188">
    <property type="entry name" value="Amdntrnsf_FN0238"/>
    <property type="match status" value="1"/>
</dbReference>
<proteinExistence type="predicted"/>
<protein>
    <submittedName>
        <fullName evidence="1">Amidinotransferase</fullName>
    </submittedName>
</protein>
<evidence type="ECO:0000313" key="1">
    <source>
        <dbReference type="EMBL" id="KGN73938.1"/>
    </source>
</evidence>
<dbReference type="Pfam" id="PF19420">
    <property type="entry name" value="DDAH_eukar"/>
    <property type="match status" value="1"/>
</dbReference>
<dbReference type="OrthoDB" id="9788268at2"/>
<dbReference type="GO" id="GO:0016740">
    <property type="term" value="F:transferase activity"/>
    <property type="evidence" value="ECO:0007669"/>
    <property type="project" value="UniProtKB-KW"/>
</dbReference>
<dbReference type="NCBIfam" id="NF046062">
    <property type="entry name" value="citrull_CtlX"/>
    <property type="match status" value="1"/>
</dbReference>
<comment type="caution">
    <text evidence="1">The sequence shown here is derived from an EMBL/GenBank/DDBJ whole genome shotgun (WGS) entry which is preliminary data.</text>
</comment>
<dbReference type="AlphaFoldDB" id="A0A0A2E4X0"/>
<dbReference type="PANTHER" id="PTHR43224">
    <property type="entry name" value="AMIDINOTRANSFERASE"/>
    <property type="match status" value="1"/>
</dbReference>
<gene>
    <name evidence="1" type="ORF">HQ47_06795</name>
</gene>
<evidence type="ECO:0000313" key="2">
    <source>
        <dbReference type="Proteomes" id="UP000030103"/>
    </source>
</evidence>
<dbReference type="Proteomes" id="UP000030103">
    <property type="component" value="Unassembled WGS sequence"/>
</dbReference>
<keyword evidence="2" id="KW-1185">Reference proteome</keyword>
<organism evidence="1 2">
    <name type="scientific">Porphyromonas macacae</name>
    <dbReference type="NCBI Taxonomy" id="28115"/>
    <lineage>
        <taxon>Bacteria</taxon>
        <taxon>Pseudomonadati</taxon>
        <taxon>Bacteroidota</taxon>
        <taxon>Bacteroidia</taxon>
        <taxon>Bacteroidales</taxon>
        <taxon>Porphyromonadaceae</taxon>
        <taxon>Porphyromonas</taxon>
    </lineage>
</organism>
<name>A0A0A2E4X0_9PORP</name>
<dbReference type="InterPro" id="IPR014541">
    <property type="entry name" value="Amdntrnsf_FN0238"/>
</dbReference>